<accession>G0U6Z8</accession>
<reference evidence="3" key="1">
    <citation type="journal article" date="2012" name="Proc. Natl. Acad. Sci. U.S.A.">
        <title>Antigenic diversity is generated by distinct evolutionary mechanisms in African trypanosome species.</title>
        <authorList>
            <person name="Jackson A.P."/>
            <person name="Berry A."/>
            <person name="Aslett M."/>
            <person name="Allison H.C."/>
            <person name="Burton P."/>
            <person name="Vavrova-Anderson J."/>
            <person name="Brown R."/>
            <person name="Browne H."/>
            <person name="Corton N."/>
            <person name="Hauser H."/>
            <person name="Gamble J."/>
            <person name="Gilderthorp R."/>
            <person name="Marcello L."/>
            <person name="McQuillan J."/>
            <person name="Otto T.D."/>
            <person name="Quail M.A."/>
            <person name="Sanders M.J."/>
            <person name="van Tonder A."/>
            <person name="Ginger M.L."/>
            <person name="Field M.C."/>
            <person name="Barry J.D."/>
            <person name="Hertz-Fowler C."/>
            <person name="Berriman M."/>
        </authorList>
    </citation>
    <scope>NUCLEOTIDE SEQUENCE</scope>
    <source>
        <strain evidence="3">Y486</strain>
    </source>
</reference>
<gene>
    <name evidence="3" type="ORF">TVY486_1007020</name>
</gene>
<sequence>MLTCAVWRHCALSCPRLYFHFFLFGHCFSTSDSCVINKMLSFSPALLLLVLATLCTSLPTANALWGCNGLLGYFNPFCYFSPGKNATITSNSTPTTPTNDETSLNGGNVTSGGQTSSNRSATASDHEDADATVVSHLPADAERIGKEHGPNASTGAAKSSTKSEKYNTLSGGLKSPLPGFEEGQGEPESKHSDATEEKPGSMHSSDEVNPPGSEAATLPVNEGQLNNKSLEMREDVAPMRPLIPLLNILSLSNCALGDRHA</sequence>
<feature type="compositionally biased region" description="Low complexity" evidence="1">
    <location>
        <begin position="90"/>
        <end position="99"/>
    </location>
</feature>
<evidence type="ECO:0000313" key="3">
    <source>
        <dbReference type="EMBL" id="CCC51655.1"/>
    </source>
</evidence>
<organism evidence="3">
    <name type="scientific">Trypanosoma vivax (strain Y486)</name>
    <dbReference type="NCBI Taxonomy" id="1055687"/>
    <lineage>
        <taxon>Eukaryota</taxon>
        <taxon>Discoba</taxon>
        <taxon>Euglenozoa</taxon>
        <taxon>Kinetoplastea</taxon>
        <taxon>Metakinetoplastina</taxon>
        <taxon>Trypanosomatida</taxon>
        <taxon>Trypanosomatidae</taxon>
        <taxon>Trypanosoma</taxon>
        <taxon>Duttonella</taxon>
    </lineage>
</organism>
<dbReference type="AlphaFoldDB" id="G0U6Z8"/>
<protein>
    <submittedName>
        <fullName evidence="3">Uncharacterized protein</fullName>
    </submittedName>
</protein>
<keyword evidence="2" id="KW-0472">Membrane</keyword>
<name>G0U6Z8_TRYVY</name>
<proteinExistence type="predicted"/>
<evidence type="ECO:0000256" key="2">
    <source>
        <dbReference type="SAM" id="Phobius"/>
    </source>
</evidence>
<feature type="compositionally biased region" description="Basic and acidic residues" evidence="1">
    <location>
        <begin position="139"/>
        <end position="149"/>
    </location>
</feature>
<keyword evidence="2" id="KW-1133">Transmembrane helix</keyword>
<feature type="transmembrane region" description="Helical" evidence="2">
    <location>
        <begin position="45"/>
        <end position="65"/>
    </location>
</feature>
<evidence type="ECO:0000256" key="1">
    <source>
        <dbReference type="SAM" id="MobiDB-lite"/>
    </source>
</evidence>
<dbReference type="EMBL" id="HE573026">
    <property type="protein sequence ID" value="CCC51655.1"/>
    <property type="molecule type" value="Genomic_DNA"/>
</dbReference>
<keyword evidence="2" id="KW-0812">Transmembrane</keyword>
<feature type="region of interest" description="Disordered" evidence="1">
    <location>
        <begin position="90"/>
        <end position="222"/>
    </location>
</feature>
<dbReference type="VEuPathDB" id="TriTrypDB:TvY486_1007020"/>
<feature type="compositionally biased region" description="Polar residues" evidence="1">
    <location>
        <begin position="100"/>
        <end position="123"/>
    </location>
</feature>
<feature type="compositionally biased region" description="Basic and acidic residues" evidence="1">
    <location>
        <begin position="187"/>
        <end position="206"/>
    </location>
</feature>